<evidence type="ECO:0000313" key="7">
    <source>
        <dbReference type="Proteomes" id="UP000190962"/>
    </source>
</evidence>
<keyword evidence="1" id="KW-0963">Cytoplasm</keyword>
<reference evidence="6 7" key="1">
    <citation type="submission" date="2016-11" db="EMBL/GenBank/DDBJ databases">
        <title>Mixed transmission modes and dynamic genome evolution in an obligate animal-bacterial symbiosis.</title>
        <authorList>
            <person name="Russell S.L."/>
            <person name="Corbett-Detig R.B."/>
            <person name="Cavanaugh C.M."/>
        </authorList>
    </citation>
    <scope>NUCLEOTIDE SEQUENCE [LARGE SCALE GENOMIC DNA]</scope>
    <source>
        <strain evidence="6">MA-KB16</strain>
    </source>
</reference>
<dbReference type="Proteomes" id="UP000190962">
    <property type="component" value="Unassembled WGS sequence"/>
</dbReference>
<dbReference type="SUPFAM" id="SSF64397">
    <property type="entry name" value="Hsp33 domain"/>
    <property type="match status" value="1"/>
</dbReference>
<dbReference type="Pfam" id="PF01430">
    <property type="entry name" value="HSP33"/>
    <property type="match status" value="1"/>
</dbReference>
<keyword evidence="4" id="KW-0143">Chaperone</keyword>
<accession>A0A1T2FFN0</accession>
<dbReference type="GO" id="GO:0051082">
    <property type="term" value="F:unfolded protein binding"/>
    <property type="evidence" value="ECO:0007669"/>
    <property type="project" value="InterPro"/>
</dbReference>
<dbReference type="InterPro" id="IPR016154">
    <property type="entry name" value="Heat_shock_Hsp33_C"/>
</dbReference>
<dbReference type="InterPro" id="IPR016153">
    <property type="entry name" value="Heat_shock_Hsp33_N"/>
</dbReference>
<evidence type="ECO:0000313" key="6">
    <source>
        <dbReference type="EMBL" id="OOY36293.1"/>
    </source>
</evidence>
<dbReference type="GO" id="GO:0044183">
    <property type="term" value="F:protein folding chaperone"/>
    <property type="evidence" value="ECO:0007669"/>
    <property type="project" value="TreeGrafter"/>
</dbReference>
<evidence type="ECO:0000256" key="5">
    <source>
        <dbReference type="ARBA" id="ARBA00023284"/>
    </source>
</evidence>
<dbReference type="SUPFAM" id="SSF118352">
    <property type="entry name" value="HSP33 redox switch-like"/>
    <property type="match status" value="1"/>
</dbReference>
<dbReference type="OrthoDB" id="9793753at2"/>
<comment type="caution">
    <text evidence="6">The sequence shown here is derived from an EMBL/GenBank/DDBJ whole genome shotgun (WGS) entry which is preliminary data.</text>
</comment>
<name>A0A1T2FFN0_SOVGS</name>
<dbReference type="Gene3D" id="3.55.30.10">
    <property type="entry name" value="Hsp33 domain"/>
    <property type="match status" value="1"/>
</dbReference>
<sequence length="218" mass="23852">MKPEADLQQRFLFDTMGVRGELVRLDSSFKALLENHDYPREIKAQLGEALSAAALLASTIKLDGALIMQVEGDGPMRTLIAQANSDNTVRGLAHYDDSFETAAGFSELVGQGRMVITIDAQGSERYQGIVELKGDSIAETLKTYFTQSEQLPTQLWLTSIDGMAAGLLLNMGKEEVESLLEEMDVVETHCDFCMAKYNFDAVDVAALFSDAMPAEKGQ</sequence>
<dbReference type="PANTHER" id="PTHR30111:SF1">
    <property type="entry name" value="33 KDA CHAPERONIN"/>
    <property type="match status" value="1"/>
</dbReference>
<keyword evidence="5" id="KW-0676">Redox-active center</keyword>
<dbReference type="GO" id="GO:0042026">
    <property type="term" value="P:protein refolding"/>
    <property type="evidence" value="ECO:0007669"/>
    <property type="project" value="TreeGrafter"/>
</dbReference>
<dbReference type="EMBL" id="MPNX01000001">
    <property type="protein sequence ID" value="OOY36293.1"/>
    <property type="molecule type" value="Genomic_DNA"/>
</dbReference>
<dbReference type="GO" id="GO:0005737">
    <property type="term" value="C:cytoplasm"/>
    <property type="evidence" value="ECO:0007669"/>
    <property type="project" value="InterPro"/>
</dbReference>
<protein>
    <submittedName>
        <fullName evidence="6">Uncharacterized protein</fullName>
    </submittedName>
</protein>
<dbReference type="RefSeq" id="WP_043116383.1">
    <property type="nucleotide sequence ID" value="NZ_MPNZ01000005.1"/>
</dbReference>
<keyword evidence="3" id="KW-1015">Disulfide bond</keyword>
<dbReference type="PANTHER" id="PTHR30111">
    <property type="entry name" value="33 KDA CHAPERONIN"/>
    <property type="match status" value="1"/>
</dbReference>
<evidence type="ECO:0000256" key="4">
    <source>
        <dbReference type="ARBA" id="ARBA00023186"/>
    </source>
</evidence>
<organism evidence="6 7">
    <name type="scientific">Solemya velum gill symbiont</name>
    <dbReference type="NCBI Taxonomy" id="2340"/>
    <lineage>
        <taxon>Bacteria</taxon>
        <taxon>Pseudomonadati</taxon>
        <taxon>Pseudomonadota</taxon>
        <taxon>Gammaproteobacteria</taxon>
        <taxon>sulfur-oxidizing symbionts</taxon>
    </lineage>
</organism>
<keyword evidence="2" id="KW-0862">Zinc</keyword>
<evidence type="ECO:0000256" key="3">
    <source>
        <dbReference type="ARBA" id="ARBA00023157"/>
    </source>
</evidence>
<dbReference type="AlphaFoldDB" id="A0A1T2FFN0"/>
<dbReference type="InterPro" id="IPR000397">
    <property type="entry name" value="Heat_shock_Hsp33"/>
</dbReference>
<evidence type="ECO:0000256" key="2">
    <source>
        <dbReference type="ARBA" id="ARBA00022833"/>
    </source>
</evidence>
<gene>
    <name evidence="6" type="ORF">BOV88_01535</name>
</gene>
<proteinExistence type="predicted"/>
<evidence type="ECO:0000256" key="1">
    <source>
        <dbReference type="ARBA" id="ARBA00022490"/>
    </source>
</evidence>